<reference evidence="1 2" key="1">
    <citation type="journal article" date="2015" name="Nature">
        <title>rRNA introns, odd ribosomes, and small enigmatic genomes across a large radiation of phyla.</title>
        <authorList>
            <person name="Brown C.T."/>
            <person name="Hug L.A."/>
            <person name="Thomas B.C."/>
            <person name="Sharon I."/>
            <person name="Castelle C.J."/>
            <person name="Singh A."/>
            <person name="Wilkins M.J."/>
            <person name="Williams K.H."/>
            <person name="Banfield J.F."/>
        </authorList>
    </citation>
    <scope>NUCLEOTIDE SEQUENCE [LARGE SCALE GENOMIC DNA]</scope>
</reference>
<dbReference type="Proteomes" id="UP000034894">
    <property type="component" value="Unassembled WGS sequence"/>
</dbReference>
<comment type="caution">
    <text evidence="1">The sequence shown here is derived from an EMBL/GenBank/DDBJ whole genome shotgun (WGS) entry which is preliminary data.</text>
</comment>
<sequence length="487" mass="56050">MKLTADALLSSITNFPQLNRITQPKSELPPIKVNGIAKISGQNKDFGIQVNINNKSFRLRYPAGIWNRFPKTHRKILTENISFSHTFHLPYVFGSLKKMQYNIPVPLSEAFLFKSMSLSLPSTAMMNDYSSEKLTSVLLKRLFEVDYIYNNKKTDIPPYNRTSFSDHAIMPFTFGKDSLLTFALSREMGIKVHPIYITEPEFLFEAAVKKQLAKNFRKEFKVKIYFLKNSLGKLRDPGGWHGWELQLTQYSLMLLPYVYAKKAGYIFFSNEQSCNDSVIDDEGFRCNPVFEQSHSWLLQNSLMTSIIGGNSLSIGSLLEPLYEIAIMKILHHRYPDIGKYQSSCDLDAKPRSGGRWCEGCSKCGRIYIFLLALGINPKKIGFKYDLLSRKYKKLYGIFSSGNIKDYYGYDASGAGSDEQIFAFYLAYKKGCKGPLMTHFVRKYLQYARKNEKNFRKKFFGLHSAKTVPDKIRQKVLHIFHTELKDVQ</sequence>
<proteinExistence type="predicted"/>
<evidence type="ECO:0000313" key="2">
    <source>
        <dbReference type="Proteomes" id="UP000034894"/>
    </source>
</evidence>
<dbReference type="AlphaFoldDB" id="A0A0G1FUS3"/>
<organism evidence="1 2">
    <name type="scientific">Candidatus Gottesmanbacteria bacterium GW2011_GWA2_43_14</name>
    <dbReference type="NCBI Taxonomy" id="1618443"/>
    <lineage>
        <taxon>Bacteria</taxon>
        <taxon>Candidatus Gottesmaniibacteriota</taxon>
    </lineage>
</organism>
<dbReference type="EMBL" id="LCFP01000001">
    <property type="protein sequence ID" value="KKS98741.1"/>
    <property type="molecule type" value="Genomic_DNA"/>
</dbReference>
<dbReference type="STRING" id="1618443.UV73_C0001G0262"/>
<gene>
    <name evidence="1" type="ORF">UV73_C0001G0262</name>
</gene>
<evidence type="ECO:0000313" key="1">
    <source>
        <dbReference type="EMBL" id="KKS98741.1"/>
    </source>
</evidence>
<accession>A0A0G1FUS3</accession>
<name>A0A0G1FUS3_9BACT</name>
<protein>
    <submittedName>
        <fullName evidence="1">Uncharacterized protein</fullName>
    </submittedName>
</protein>